<sequence length="151" mass="17288">MNCQFFLHFNGGFLSGNKPFSIVHTRLISIALYMTDRISQHVNDVSQQPGQSPKFVVQDPKSTLCGWIAIIYGLQIRAGEALQLLEQFSQIVLDQKEKLQRLQNVITRVDNISGGNYFVIKQWHLCHVCAETRAVSHDRFQLRMQKISDAK</sequence>
<dbReference type="AlphaFoldDB" id="A0AA86TLY3"/>
<evidence type="ECO:0000313" key="12">
    <source>
        <dbReference type="EMBL" id="CAL6066304.1"/>
    </source>
</evidence>
<dbReference type="EMBL" id="CAXDID020000576">
    <property type="protein sequence ID" value="CAL6104057.1"/>
    <property type="molecule type" value="Genomic_DNA"/>
</dbReference>
<evidence type="ECO:0000313" key="11">
    <source>
        <dbReference type="EMBL" id="CAL6066300.1"/>
    </source>
</evidence>
<dbReference type="EMBL" id="CAXDID020000259">
    <property type="protein sequence ID" value="CAL6066310.1"/>
    <property type="molecule type" value="Genomic_DNA"/>
</dbReference>
<evidence type="ECO:0000313" key="18">
    <source>
        <dbReference type="EMBL" id="CAL6104057.1"/>
    </source>
</evidence>
<dbReference type="EMBL" id="CATOUU010000217">
    <property type="protein sequence ID" value="CAI9921219.1"/>
    <property type="molecule type" value="Genomic_DNA"/>
</dbReference>
<accession>A0AA86TLY3</accession>
<dbReference type="EMBL" id="CATOUU010000055">
    <property type="protein sequence ID" value="CAI9914674.1"/>
    <property type="molecule type" value="Genomic_DNA"/>
</dbReference>
<evidence type="ECO:0000313" key="19">
    <source>
        <dbReference type="Proteomes" id="UP001642409"/>
    </source>
</evidence>
<evidence type="ECO:0000313" key="4">
    <source>
        <dbReference type="EMBL" id="CAI9919662.1"/>
    </source>
</evidence>
<evidence type="ECO:0000313" key="17">
    <source>
        <dbReference type="EMBL" id="CAL6104055.1"/>
    </source>
</evidence>
<dbReference type="EMBL" id="CAXDID020000259">
    <property type="protein sequence ID" value="CAL6066300.1"/>
    <property type="molecule type" value="Genomic_DNA"/>
</dbReference>
<name>A0AA86TLY3_9EUKA</name>
<dbReference type="EMBL" id="CAXDID020000542">
    <property type="protein sequence ID" value="CAL6101295.1"/>
    <property type="molecule type" value="Genomic_DNA"/>
</dbReference>
<dbReference type="EMBL" id="CATOUU010000182">
    <property type="protein sequence ID" value="CAI9919664.1"/>
    <property type="molecule type" value="Genomic_DNA"/>
</dbReference>
<evidence type="ECO:0000313" key="6">
    <source>
        <dbReference type="EMBL" id="CAI9921217.1"/>
    </source>
</evidence>
<evidence type="ECO:0000313" key="2">
    <source>
        <dbReference type="EMBL" id="CAI9914672.1"/>
    </source>
</evidence>
<protein>
    <submittedName>
        <fullName evidence="10">Hypothetical_protein</fullName>
    </submittedName>
</protein>
<dbReference type="EMBL" id="CAXDID020000192">
    <property type="protein sequence ID" value="CAL6052355.1"/>
    <property type="molecule type" value="Genomic_DNA"/>
</dbReference>
<dbReference type="EMBL" id="CAXDID020000259">
    <property type="protein sequence ID" value="CAL6066306.1"/>
    <property type="molecule type" value="Genomic_DNA"/>
</dbReference>
<evidence type="ECO:0000313" key="8">
    <source>
        <dbReference type="EMBL" id="CAI9921220.1"/>
    </source>
</evidence>
<evidence type="ECO:0000313" key="9">
    <source>
        <dbReference type="EMBL" id="CAI9921222.1"/>
    </source>
</evidence>
<dbReference type="EMBL" id="CATOUU010000217">
    <property type="protein sequence ID" value="CAI9921222.1"/>
    <property type="molecule type" value="Genomic_DNA"/>
</dbReference>
<dbReference type="EMBL" id="CAXDID020000542">
    <property type="protein sequence ID" value="CAL6101297.1"/>
    <property type="molecule type" value="Genomic_DNA"/>
</dbReference>
<evidence type="ECO:0000313" key="3">
    <source>
        <dbReference type="EMBL" id="CAI9914674.1"/>
    </source>
</evidence>
<gene>
    <name evidence="1" type="ORF">HINF_LOCUS2166</name>
    <name evidence="2" type="ORF">HINF_LOCUS2317</name>
    <name evidence="3" type="ORF">HINF_LOCUS2319</name>
    <name evidence="10" type="ORF">HINF_LOCUS44808</name>
    <name evidence="11" type="ORF">HINF_LOCUS52256</name>
    <name evidence="12" type="ORF">HINF_LOCUS52258</name>
    <name evidence="13" type="ORF">HINF_LOCUS52259</name>
    <name evidence="14" type="ORF">HINF_LOCUS52261</name>
    <name evidence="15" type="ORF">HINF_LOCUS71109</name>
    <name evidence="16" type="ORF">HINF_LOCUS71111</name>
    <name evidence="17" type="ORF">HINF_LOCUS72542</name>
    <name evidence="18" type="ORF">HINF_LOCUS72544</name>
    <name evidence="4" type="ORF">HINF_LOCUS7307</name>
    <name evidence="5" type="ORF">HINF_LOCUS7309</name>
    <name evidence="6" type="ORF">HINF_LOCUS8862</name>
    <name evidence="7" type="ORF">HINF_LOCUS8864</name>
    <name evidence="8" type="ORF">HINF_LOCUS8865</name>
    <name evidence="9" type="ORF">HINF_LOCUS8867</name>
</gene>
<organism evidence="4">
    <name type="scientific">Hexamita inflata</name>
    <dbReference type="NCBI Taxonomy" id="28002"/>
    <lineage>
        <taxon>Eukaryota</taxon>
        <taxon>Metamonada</taxon>
        <taxon>Diplomonadida</taxon>
        <taxon>Hexamitidae</taxon>
        <taxon>Hexamitinae</taxon>
        <taxon>Hexamita</taxon>
    </lineage>
</organism>
<comment type="caution">
    <text evidence="4">The sequence shown here is derived from an EMBL/GenBank/DDBJ whole genome shotgun (WGS) entry which is preliminary data.</text>
</comment>
<proteinExistence type="predicted"/>
<dbReference type="EMBL" id="CAXDID020000576">
    <property type="protein sequence ID" value="CAL6104055.1"/>
    <property type="molecule type" value="Genomic_DNA"/>
</dbReference>
<dbReference type="Proteomes" id="UP001642409">
    <property type="component" value="Unassembled WGS sequence"/>
</dbReference>
<dbReference type="EMBL" id="CATOUU010000182">
    <property type="protein sequence ID" value="CAI9919662.1"/>
    <property type="molecule type" value="Genomic_DNA"/>
</dbReference>
<evidence type="ECO:0000313" key="7">
    <source>
        <dbReference type="EMBL" id="CAI9921219.1"/>
    </source>
</evidence>
<dbReference type="EMBL" id="CATOUU010000217">
    <property type="protein sequence ID" value="CAI9921217.1"/>
    <property type="molecule type" value="Genomic_DNA"/>
</dbReference>
<dbReference type="EMBL" id="CATOUU010000052">
    <property type="protein sequence ID" value="CAI9914521.1"/>
    <property type="molecule type" value="Genomic_DNA"/>
</dbReference>
<evidence type="ECO:0000313" key="5">
    <source>
        <dbReference type="EMBL" id="CAI9919664.1"/>
    </source>
</evidence>
<evidence type="ECO:0000313" key="14">
    <source>
        <dbReference type="EMBL" id="CAL6066310.1"/>
    </source>
</evidence>
<evidence type="ECO:0000313" key="16">
    <source>
        <dbReference type="EMBL" id="CAL6101297.1"/>
    </source>
</evidence>
<reference evidence="10 19" key="2">
    <citation type="submission" date="2024-07" db="EMBL/GenBank/DDBJ databases">
        <authorList>
            <person name="Akdeniz Z."/>
        </authorList>
    </citation>
    <scope>NUCLEOTIDE SEQUENCE [LARGE SCALE GENOMIC DNA]</scope>
</reference>
<dbReference type="EMBL" id="CAXDID020000259">
    <property type="protein sequence ID" value="CAL6066304.1"/>
    <property type="molecule type" value="Genomic_DNA"/>
</dbReference>
<keyword evidence="19" id="KW-1185">Reference proteome</keyword>
<reference evidence="4" key="1">
    <citation type="submission" date="2023-06" db="EMBL/GenBank/DDBJ databases">
        <authorList>
            <person name="Kurt Z."/>
        </authorList>
    </citation>
    <scope>NUCLEOTIDE SEQUENCE</scope>
</reference>
<evidence type="ECO:0000313" key="15">
    <source>
        <dbReference type="EMBL" id="CAL6101295.1"/>
    </source>
</evidence>
<evidence type="ECO:0000313" key="13">
    <source>
        <dbReference type="EMBL" id="CAL6066306.1"/>
    </source>
</evidence>
<evidence type="ECO:0000313" key="10">
    <source>
        <dbReference type="EMBL" id="CAL6052355.1"/>
    </source>
</evidence>
<evidence type="ECO:0000313" key="1">
    <source>
        <dbReference type="EMBL" id="CAI9914521.1"/>
    </source>
</evidence>
<dbReference type="EMBL" id="CATOUU010000217">
    <property type="protein sequence ID" value="CAI9921220.1"/>
    <property type="molecule type" value="Genomic_DNA"/>
</dbReference>
<dbReference type="EMBL" id="CATOUU010000055">
    <property type="protein sequence ID" value="CAI9914672.1"/>
    <property type="molecule type" value="Genomic_DNA"/>
</dbReference>